<dbReference type="InterPro" id="IPR029058">
    <property type="entry name" value="AB_hydrolase_fold"/>
</dbReference>
<name>A0A167JRZ8_CALVF</name>
<evidence type="ECO:0000313" key="4">
    <source>
        <dbReference type="Proteomes" id="UP000076738"/>
    </source>
</evidence>
<dbReference type="InterPro" id="IPR050593">
    <property type="entry name" value="LovG"/>
</dbReference>
<proteinExistence type="predicted"/>
<dbReference type="AlphaFoldDB" id="A0A167JRZ8"/>
<feature type="domain" description="Serine hydrolase" evidence="2">
    <location>
        <begin position="3"/>
        <end position="211"/>
    </location>
</feature>
<dbReference type="GO" id="GO:0005634">
    <property type="term" value="C:nucleus"/>
    <property type="evidence" value="ECO:0007669"/>
    <property type="project" value="TreeGrafter"/>
</dbReference>
<dbReference type="Proteomes" id="UP000076738">
    <property type="component" value="Unassembled WGS sequence"/>
</dbReference>
<dbReference type="Pfam" id="PF03959">
    <property type="entry name" value="FSH1"/>
    <property type="match status" value="1"/>
</dbReference>
<evidence type="ECO:0000259" key="2">
    <source>
        <dbReference type="Pfam" id="PF03959"/>
    </source>
</evidence>
<dbReference type="PANTHER" id="PTHR48070">
    <property type="entry name" value="ESTERASE OVCA2"/>
    <property type="match status" value="1"/>
</dbReference>
<dbReference type="EMBL" id="KV417298">
    <property type="protein sequence ID" value="KZO93845.1"/>
    <property type="molecule type" value="Genomic_DNA"/>
</dbReference>
<sequence length="284" mass="31659">MRRLRVLALHGYGQNAHVFRTQIAPTCRACADEVEFVFLDGPVVLHPPDQPRGFSLVDEEGFALPPRTPVLDREETPRGWSTFNEDRTRYYGVDEAFEYLKPVMERERFDGVIGFSQGAALASYLCAYLEDPSAHPLFEPRFHPPFKFAILCSGFLPVDPPLPHVLQTPTLHILGRHDTHIGIAESLLLAAACEGARVEVHVGGHFVPTKPGWCRFLRQWIGAFGQGGRPEQVLSPVPKVVKALEPEPEPELDTPEIRCLELAPAAPALVITSKWMIWTAAEVM</sequence>
<dbReference type="GO" id="GO:0005737">
    <property type="term" value="C:cytoplasm"/>
    <property type="evidence" value="ECO:0007669"/>
    <property type="project" value="TreeGrafter"/>
</dbReference>
<evidence type="ECO:0000256" key="1">
    <source>
        <dbReference type="ARBA" id="ARBA00022801"/>
    </source>
</evidence>
<dbReference type="STRING" id="1330018.A0A167JRZ8"/>
<gene>
    <name evidence="3" type="ORF">CALVIDRAFT_566077</name>
</gene>
<dbReference type="InterPro" id="IPR005645">
    <property type="entry name" value="FSH-like_dom"/>
</dbReference>
<organism evidence="3 4">
    <name type="scientific">Calocera viscosa (strain TUFC12733)</name>
    <dbReference type="NCBI Taxonomy" id="1330018"/>
    <lineage>
        <taxon>Eukaryota</taxon>
        <taxon>Fungi</taxon>
        <taxon>Dikarya</taxon>
        <taxon>Basidiomycota</taxon>
        <taxon>Agaricomycotina</taxon>
        <taxon>Dacrymycetes</taxon>
        <taxon>Dacrymycetales</taxon>
        <taxon>Dacrymycetaceae</taxon>
        <taxon>Calocera</taxon>
    </lineage>
</organism>
<keyword evidence="1" id="KW-0378">Hydrolase</keyword>
<reference evidence="3 4" key="1">
    <citation type="journal article" date="2016" name="Mol. Biol. Evol.">
        <title>Comparative Genomics of Early-Diverging Mushroom-Forming Fungi Provides Insights into the Origins of Lignocellulose Decay Capabilities.</title>
        <authorList>
            <person name="Nagy L.G."/>
            <person name="Riley R."/>
            <person name="Tritt A."/>
            <person name="Adam C."/>
            <person name="Daum C."/>
            <person name="Floudas D."/>
            <person name="Sun H."/>
            <person name="Yadav J.S."/>
            <person name="Pangilinan J."/>
            <person name="Larsson K.H."/>
            <person name="Matsuura K."/>
            <person name="Barry K."/>
            <person name="Labutti K."/>
            <person name="Kuo R."/>
            <person name="Ohm R.A."/>
            <person name="Bhattacharya S.S."/>
            <person name="Shirouzu T."/>
            <person name="Yoshinaga Y."/>
            <person name="Martin F.M."/>
            <person name="Grigoriev I.V."/>
            <person name="Hibbett D.S."/>
        </authorList>
    </citation>
    <scope>NUCLEOTIDE SEQUENCE [LARGE SCALE GENOMIC DNA]</scope>
    <source>
        <strain evidence="3 4">TUFC12733</strain>
    </source>
</reference>
<evidence type="ECO:0000313" key="3">
    <source>
        <dbReference type="EMBL" id="KZO93845.1"/>
    </source>
</evidence>
<dbReference type="GO" id="GO:0016787">
    <property type="term" value="F:hydrolase activity"/>
    <property type="evidence" value="ECO:0007669"/>
    <property type="project" value="UniProtKB-KW"/>
</dbReference>
<dbReference type="OrthoDB" id="2094269at2759"/>
<keyword evidence="4" id="KW-1185">Reference proteome</keyword>
<dbReference type="PANTHER" id="PTHR48070:SF6">
    <property type="entry name" value="ESTERASE OVCA2"/>
    <property type="match status" value="1"/>
</dbReference>
<dbReference type="SUPFAM" id="SSF53474">
    <property type="entry name" value="alpha/beta-Hydrolases"/>
    <property type="match status" value="1"/>
</dbReference>
<dbReference type="Gene3D" id="3.40.50.1820">
    <property type="entry name" value="alpha/beta hydrolase"/>
    <property type="match status" value="1"/>
</dbReference>
<accession>A0A167JRZ8</accession>
<protein>
    <recommendedName>
        <fullName evidence="2">Serine hydrolase domain-containing protein</fullName>
    </recommendedName>
</protein>